<evidence type="ECO:0000256" key="5">
    <source>
        <dbReference type="ARBA" id="ARBA00022723"/>
    </source>
</evidence>
<evidence type="ECO:0000259" key="13">
    <source>
        <dbReference type="PROSITE" id="PS50089"/>
    </source>
</evidence>
<comment type="caution">
    <text evidence="14">The sequence shown here is derived from an EMBL/GenBank/DDBJ whole genome shotgun (WGS) entry which is preliminary data.</text>
</comment>
<proteinExistence type="predicted"/>
<keyword evidence="4" id="KW-0808">Transferase</keyword>
<dbReference type="Pfam" id="PF00097">
    <property type="entry name" value="zf-C3HC4"/>
    <property type="match status" value="1"/>
</dbReference>
<dbReference type="InterPro" id="IPR017907">
    <property type="entry name" value="Znf_RING_CS"/>
</dbReference>
<keyword evidence="6" id="KW-0227">DNA damage</keyword>
<dbReference type="GO" id="GO:0031491">
    <property type="term" value="F:nucleosome binding"/>
    <property type="evidence" value="ECO:0007669"/>
    <property type="project" value="TreeGrafter"/>
</dbReference>
<evidence type="ECO:0000256" key="1">
    <source>
        <dbReference type="ARBA" id="ARBA00000900"/>
    </source>
</evidence>
<dbReference type="SMART" id="SM00184">
    <property type="entry name" value="RING"/>
    <property type="match status" value="1"/>
</dbReference>
<evidence type="ECO:0000256" key="6">
    <source>
        <dbReference type="ARBA" id="ARBA00022763"/>
    </source>
</evidence>
<evidence type="ECO:0000256" key="2">
    <source>
        <dbReference type="ARBA" id="ARBA00004123"/>
    </source>
</evidence>
<name>A0A8T3A9J6_DENNO</name>
<feature type="domain" description="RING-type" evidence="13">
    <location>
        <begin position="165"/>
        <end position="204"/>
    </location>
</feature>
<evidence type="ECO:0000256" key="3">
    <source>
        <dbReference type="ARBA" id="ARBA00012483"/>
    </source>
</evidence>
<dbReference type="InterPro" id="IPR018957">
    <property type="entry name" value="Znf_C3HC4_RING-type"/>
</dbReference>
<evidence type="ECO:0000256" key="7">
    <source>
        <dbReference type="ARBA" id="ARBA00022771"/>
    </source>
</evidence>
<evidence type="ECO:0000256" key="8">
    <source>
        <dbReference type="ARBA" id="ARBA00022786"/>
    </source>
</evidence>
<keyword evidence="8" id="KW-0833">Ubl conjugation pathway</keyword>
<evidence type="ECO:0000313" key="14">
    <source>
        <dbReference type="EMBL" id="KAI0492789.1"/>
    </source>
</evidence>
<evidence type="ECO:0000256" key="10">
    <source>
        <dbReference type="ARBA" id="ARBA00023242"/>
    </source>
</evidence>
<comment type="catalytic activity">
    <reaction evidence="1">
        <text>S-ubiquitinyl-[E2 ubiquitin-conjugating enzyme]-L-cysteine + [acceptor protein]-L-lysine = [E2 ubiquitin-conjugating enzyme]-L-cysteine + N(6)-ubiquitinyl-[acceptor protein]-L-lysine.</text>
        <dbReference type="EC" id="2.3.2.27"/>
    </reaction>
</comment>
<dbReference type="AlphaFoldDB" id="A0A8T3A9J6"/>
<dbReference type="InterPro" id="IPR013083">
    <property type="entry name" value="Znf_RING/FYVE/PHD"/>
</dbReference>
<dbReference type="SMR" id="A0A8T3A9J6"/>
<keyword evidence="15" id="KW-1185">Reference proteome</keyword>
<dbReference type="GO" id="GO:0061630">
    <property type="term" value="F:ubiquitin protein ligase activity"/>
    <property type="evidence" value="ECO:0007669"/>
    <property type="project" value="UniProtKB-EC"/>
</dbReference>
<evidence type="ECO:0000313" key="15">
    <source>
        <dbReference type="Proteomes" id="UP000829196"/>
    </source>
</evidence>
<evidence type="ECO:0000256" key="12">
    <source>
        <dbReference type="SAM" id="MobiDB-lite"/>
    </source>
</evidence>
<reference evidence="14" key="1">
    <citation type="journal article" date="2022" name="Front. Genet.">
        <title>Chromosome-Scale Assembly of the Dendrobium nobile Genome Provides Insights Into the Molecular Mechanism of the Biosynthesis of the Medicinal Active Ingredient of Dendrobium.</title>
        <authorList>
            <person name="Xu Q."/>
            <person name="Niu S.-C."/>
            <person name="Li K.-L."/>
            <person name="Zheng P.-J."/>
            <person name="Zhang X.-J."/>
            <person name="Jia Y."/>
            <person name="Liu Y."/>
            <person name="Niu Y.-X."/>
            <person name="Yu L.-H."/>
            <person name="Chen D.-F."/>
            <person name="Zhang G.-Q."/>
        </authorList>
    </citation>
    <scope>NUCLEOTIDE SEQUENCE</scope>
    <source>
        <tissue evidence="14">Leaf</tissue>
    </source>
</reference>
<dbReference type="PANTHER" id="PTHR23328">
    <property type="entry name" value="RING-TYPE DOMAIN-CONTAINING PROTEIN"/>
    <property type="match status" value="1"/>
</dbReference>
<dbReference type="InterPro" id="IPR001841">
    <property type="entry name" value="Znf_RING"/>
</dbReference>
<feature type="compositionally biased region" description="Low complexity" evidence="12">
    <location>
        <begin position="73"/>
        <end position="83"/>
    </location>
</feature>
<dbReference type="Proteomes" id="UP000829196">
    <property type="component" value="Unassembled WGS sequence"/>
</dbReference>
<keyword evidence="7 11" id="KW-0863">Zinc-finger</keyword>
<dbReference type="PANTHER" id="PTHR23328:SF0">
    <property type="entry name" value="RING-TYPE DOMAIN-CONTAINING PROTEIN"/>
    <property type="match status" value="1"/>
</dbReference>
<keyword evidence="10" id="KW-0539">Nucleus</keyword>
<dbReference type="GO" id="GO:0006302">
    <property type="term" value="P:double-strand break repair"/>
    <property type="evidence" value="ECO:0007669"/>
    <property type="project" value="TreeGrafter"/>
</dbReference>
<feature type="region of interest" description="Disordered" evidence="12">
    <location>
        <begin position="60"/>
        <end position="93"/>
    </location>
</feature>
<evidence type="ECO:0000256" key="9">
    <source>
        <dbReference type="ARBA" id="ARBA00022833"/>
    </source>
</evidence>
<dbReference type="GO" id="GO:0008270">
    <property type="term" value="F:zinc ion binding"/>
    <property type="evidence" value="ECO:0007669"/>
    <property type="project" value="UniProtKB-KW"/>
</dbReference>
<organism evidence="14 15">
    <name type="scientific">Dendrobium nobile</name>
    <name type="common">Orchid</name>
    <dbReference type="NCBI Taxonomy" id="94219"/>
    <lineage>
        <taxon>Eukaryota</taxon>
        <taxon>Viridiplantae</taxon>
        <taxon>Streptophyta</taxon>
        <taxon>Embryophyta</taxon>
        <taxon>Tracheophyta</taxon>
        <taxon>Spermatophyta</taxon>
        <taxon>Magnoliopsida</taxon>
        <taxon>Liliopsida</taxon>
        <taxon>Asparagales</taxon>
        <taxon>Orchidaceae</taxon>
        <taxon>Epidendroideae</taxon>
        <taxon>Malaxideae</taxon>
        <taxon>Dendrobiinae</taxon>
        <taxon>Dendrobium</taxon>
    </lineage>
</organism>
<feature type="region of interest" description="Disordered" evidence="12">
    <location>
        <begin position="1"/>
        <end position="31"/>
    </location>
</feature>
<gene>
    <name evidence="14" type="ORF">KFK09_027065</name>
</gene>
<protein>
    <recommendedName>
        <fullName evidence="3">RING-type E3 ubiquitin transferase</fullName>
        <ecNumber evidence="3">2.3.2.27</ecNumber>
    </recommendedName>
</protein>
<keyword evidence="9" id="KW-0862">Zinc</keyword>
<dbReference type="SUPFAM" id="SSF57850">
    <property type="entry name" value="RING/U-box"/>
    <property type="match status" value="1"/>
</dbReference>
<evidence type="ECO:0000256" key="4">
    <source>
        <dbReference type="ARBA" id="ARBA00022679"/>
    </source>
</evidence>
<dbReference type="GO" id="GO:0035861">
    <property type="term" value="C:site of double-strand break"/>
    <property type="evidence" value="ECO:0007669"/>
    <property type="project" value="TreeGrafter"/>
</dbReference>
<dbReference type="PROSITE" id="PS50089">
    <property type="entry name" value="ZF_RING_2"/>
    <property type="match status" value="1"/>
</dbReference>
<dbReference type="PROSITE" id="PS00518">
    <property type="entry name" value="ZF_RING_1"/>
    <property type="match status" value="1"/>
</dbReference>
<dbReference type="EC" id="2.3.2.27" evidence="3"/>
<sequence>MAEAGEIASPAIPQKRFKRSPRAVEPETKETILSPRFRSAAAMAGWDEEALLFATQVVEDTPVRESSRRRRSVNQLNSSTSSSSKRKLRSRRQPADPIPVVVLCLDDEVDGSSHQEIEMKGKGPEGFAPNEEKKEDIGGGEETLAKINYKEGLPCMDRLREELSCAICLEICYEPSTTSCGHSFCKRCLKCAADKCGKKCPKCRQLISNTRSCTLNTVLWNTIQLLFPNEVEPRKKAAIESSLREEVSTQGLELERIRRHTRSRTSHSSTSSFRSAMEVLRTVGGDRNIIGRLNPNQSEDVALALRLQREEFLETFSSGQQRNSLYTTRARLNPSQSEDVALALRLQREEFLETFSSGQQRNSLYTTRARLRSMALGVNRMRNRSQHY</sequence>
<keyword evidence="5" id="KW-0479">Metal-binding</keyword>
<dbReference type="GO" id="GO:0005634">
    <property type="term" value="C:nucleus"/>
    <property type="evidence" value="ECO:0007669"/>
    <property type="project" value="UniProtKB-SubCell"/>
</dbReference>
<accession>A0A8T3A9J6</accession>
<dbReference type="OrthoDB" id="6105938at2759"/>
<dbReference type="EMBL" id="JAGYWB010000018">
    <property type="protein sequence ID" value="KAI0492789.1"/>
    <property type="molecule type" value="Genomic_DNA"/>
</dbReference>
<dbReference type="Gene3D" id="3.30.40.10">
    <property type="entry name" value="Zinc/RING finger domain, C3HC4 (zinc finger)"/>
    <property type="match status" value="1"/>
</dbReference>
<evidence type="ECO:0000256" key="11">
    <source>
        <dbReference type="PROSITE-ProRule" id="PRU00175"/>
    </source>
</evidence>
<comment type="subcellular location">
    <subcellularLocation>
        <location evidence="2">Nucleus</location>
    </subcellularLocation>
</comment>
<dbReference type="InterPro" id="IPR051657">
    <property type="entry name" value="RNF168/RNF169_E3_ubiq-ligase"/>
</dbReference>
<feature type="region of interest" description="Disordered" evidence="12">
    <location>
        <begin position="117"/>
        <end position="139"/>
    </location>
</feature>